<evidence type="ECO:0000256" key="3">
    <source>
        <dbReference type="PROSITE-ProRule" id="PRU00221"/>
    </source>
</evidence>
<feature type="repeat" description="WD" evidence="3">
    <location>
        <begin position="325"/>
        <end position="358"/>
    </location>
</feature>
<dbReference type="Proteomes" id="UP000325434">
    <property type="component" value="Unassembled WGS sequence"/>
</dbReference>
<dbReference type="PROSITE" id="PS50294">
    <property type="entry name" value="WD_REPEATS_REGION"/>
    <property type="match status" value="2"/>
</dbReference>
<evidence type="ECO:0000313" key="5">
    <source>
        <dbReference type="EMBL" id="KAB8240927.1"/>
    </source>
</evidence>
<dbReference type="InterPro" id="IPR001680">
    <property type="entry name" value="WD40_rpt"/>
</dbReference>
<dbReference type="SMART" id="SM00320">
    <property type="entry name" value="WD40"/>
    <property type="match status" value="3"/>
</dbReference>
<dbReference type="Gene3D" id="2.130.10.10">
    <property type="entry name" value="YVTN repeat-like/Quinoprotein amine dehydrogenase"/>
    <property type="match status" value="2"/>
</dbReference>
<reference evidence="5" key="1">
    <citation type="submission" date="2019-04" db="EMBL/GenBank/DDBJ databases">
        <title>Friends and foes A comparative genomics study of 23 Aspergillus species from section Flavi.</title>
        <authorList>
            <consortium name="DOE Joint Genome Institute"/>
            <person name="Kjaerbolling I."/>
            <person name="Vesth T."/>
            <person name="Frisvad J.C."/>
            <person name="Nybo J.L."/>
            <person name="Theobald S."/>
            <person name="Kildgaard S."/>
            <person name="Isbrandt T."/>
            <person name="Kuo A."/>
            <person name="Sato A."/>
            <person name="Lyhne E.K."/>
            <person name="Kogle M.E."/>
            <person name="Wiebenga A."/>
            <person name="Kun R.S."/>
            <person name="Lubbers R.J."/>
            <person name="Makela M.R."/>
            <person name="Barry K."/>
            <person name="Chovatia M."/>
            <person name="Clum A."/>
            <person name="Daum C."/>
            <person name="Haridas S."/>
            <person name="He G."/>
            <person name="LaButti K."/>
            <person name="Lipzen A."/>
            <person name="Mondo S."/>
            <person name="Riley R."/>
            <person name="Salamov A."/>
            <person name="Simmons B.A."/>
            <person name="Magnuson J.K."/>
            <person name="Henrissat B."/>
            <person name="Mortensen U.H."/>
            <person name="Larsen T.O."/>
            <person name="Devries R.P."/>
            <person name="Grigoriev I.V."/>
            <person name="Machida M."/>
            <person name="Baker S.E."/>
            <person name="Andersen M.R."/>
        </authorList>
    </citation>
    <scope>NUCLEOTIDE SEQUENCE [LARGE SCALE GENOMIC DNA]</scope>
    <source>
        <strain evidence="5">CBS 121.62</strain>
    </source>
</reference>
<dbReference type="AlphaFoldDB" id="A0A5N6GGH3"/>
<organism evidence="5">
    <name type="scientific">Aspergillus flavus</name>
    <dbReference type="NCBI Taxonomy" id="5059"/>
    <lineage>
        <taxon>Eukaryota</taxon>
        <taxon>Fungi</taxon>
        <taxon>Dikarya</taxon>
        <taxon>Ascomycota</taxon>
        <taxon>Pezizomycotina</taxon>
        <taxon>Eurotiomycetes</taxon>
        <taxon>Eurotiomycetidae</taxon>
        <taxon>Eurotiales</taxon>
        <taxon>Aspergillaceae</taxon>
        <taxon>Aspergillus</taxon>
        <taxon>Aspergillus subgen. Circumdati</taxon>
    </lineage>
</organism>
<dbReference type="GO" id="GO:0005829">
    <property type="term" value="C:cytosol"/>
    <property type="evidence" value="ECO:0007669"/>
    <property type="project" value="EnsemblFungi"/>
</dbReference>
<proteinExistence type="predicted"/>
<evidence type="ECO:0000256" key="2">
    <source>
        <dbReference type="ARBA" id="ARBA00022737"/>
    </source>
</evidence>
<dbReference type="VEuPathDB" id="FungiDB:AFLA_001201"/>
<evidence type="ECO:0000256" key="4">
    <source>
        <dbReference type="SAM" id="MobiDB-lite"/>
    </source>
</evidence>
<evidence type="ECO:0000256" key="1">
    <source>
        <dbReference type="ARBA" id="ARBA00022574"/>
    </source>
</evidence>
<feature type="repeat" description="WD" evidence="3">
    <location>
        <begin position="232"/>
        <end position="273"/>
    </location>
</feature>
<dbReference type="GO" id="GO:0005634">
    <property type="term" value="C:nucleus"/>
    <property type="evidence" value="ECO:0007669"/>
    <property type="project" value="EnsemblFungi"/>
</dbReference>
<gene>
    <name evidence="5" type="ORF">BDV35DRAFT_385366</name>
</gene>
<dbReference type="InterPro" id="IPR036322">
    <property type="entry name" value="WD40_repeat_dom_sf"/>
</dbReference>
<keyword evidence="1 3" id="KW-0853">WD repeat</keyword>
<dbReference type="InterPro" id="IPR019775">
    <property type="entry name" value="WD40_repeat_CS"/>
</dbReference>
<accession>A0A5N6GGH3</accession>
<sequence length="525" mass="56919">MDCPHPLSPSEYKSPRIKPTELLRQVELVVVLWRLASTPQVAVYLDLYLRPSQVRKRGCMGRSLGGVDPTVIALWGHSSGMQSASFIMSGGIATILDIVCVSVSIFQAIPLASGPQKMNKLKKNMIVKHALRSASAGLPIYPSEAETSVPLIREVAICPKTGQTQGFVILDDHCPNMHTLKATASSSLSLAQDNYIYSIASSSPGSFAAIASDDSLRVFDAASLSHVSVVAADAHKGVTSLKSYDAGQQLLATGGRDGKVKLWDLRNGKRSAVVEVETSRDAPVLSIACCPATNSLAAGTELVSYQAVVAFWDVRSPGQSRLQYVESHNDDVTELQYHPTRNNVVLSGSTDGLVNVYNTDITDEDEALVQVINHGSVHHAGFLSERTIYALSHDEVFSIHPATDPEEEVQEPNPVQFGDLRQPLGCEYIAQLCIGSQGPYVAAGHKIEKRLDLVPLTSNPSWQFDQENLWRLPGAHGEEVSQSVFTCGEDGFVRAWKPESGEAQGDESSNKTARPKKNKGRFKPY</sequence>
<dbReference type="InterPro" id="IPR039328">
    <property type="entry name" value="WDR89"/>
</dbReference>
<feature type="region of interest" description="Disordered" evidence="4">
    <location>
        <begin position="496"/>
        <end position="525"/>
    </location>
</feature>
<dbReference type="Pfam" id="PF00400">
    <property type="entry name" value="WD40"/>
    <property type="match status" value="2"/>
</dbReference>
<name>A0A5N6GGH3_ASPFL</name>
<feature type="compositionally biased region" description="Basic residues" evidence="4">
    <location>
        <begin position="513"/>
        <end position="525"/>
    </location>
</feature>
<dbReference type="PROSITE" id="PS00678">
    <property type="entry name" value="WD_REPEATS_1"/>
    <property type="match status" value="1"/>
</dbReference>
<dbReference type="SUPFAM" id="SSF50978">
    <property type="entry name" value="WD40 repeat-like"/>
    <property type="match status" value="1"/>
</dbReference>
<dbReference type="PROSITE" id="PS50082">
    <property type="entry name" value="WD_REPEATS_2"/>
    <property type="match status" value="2"/>
</dbReference>
<dbReference type="InterPro" id="IPR015943">
    <property type="entry name" value="WD40/YVTN_repeat-like_dom_sf"/>
</dbReference>
<protein>
    <submittedName>
        <fullName evidence="5">WD40-repeat-containing domain protein</fullName>
    </submittedName>
</protein>
<dbReference type="PANTHER" id="PTHR22889">
    <property type="entry name" value="WD REPEAT-CONTAINING PROTEIN 89"/>
    <property type="match status" value="1"/>
</dbReference>
<dbReference type="EMBL" id="ML734710">
    <property type="protein sequence ID" value="KAB8240927.1"/>
    <property type="molecule type" value="Genomic_DNA"/>
</dbReference>
<dbReference type="VEuPathDB" id="FungiDB:F9C07_1256742"/>
<dbReference type="PANTHER" id="PTHR22889:SF0">
    <property type="entry name" value="WD REPEAT-CONTAINING PROTEIN 89"/>
    <property type="match status" value="1"/>
</dbReference>
<keyword evidence="2" id="KW-0677">Repeat</keyword>